<dbReference type="PROSITE" id="PS51222">
    <property type="entry name" value="DCD"/>
    <property type="match status" value="1"/>
</dbReference>
<dbReference type="Pfam" id="PF22936">
    <property type="entry name" value="Pol_BBD"/>
    <property type="match status" value="1"/>
</dbReference>
<evidence type="ECO:0000313" key="6">
    <source>
        <dbReference type="EMBL" id="RZC09906.1"/>
    </source>
</evidence>
<feature type="compositionally biased region" description="Basic and acidic residues" evidence="2">
    <location>
        <begin position="799"/>
        <end position="809"/>
    </location>
</feature>
<dbReference type="InterPro" id="IPR054722">
    <property type="entry name" value="PolX-like_BBD"/>
</dbReference>
<dbReference type="SUPFAM" id="SSF57756">
    <property type="entry name" value="Retrovirus zinc finger-like domains"/>
    <property type="match status" value="1"/>
</dbReference>
<dbReference type="Gene3D" id="3.30.420.10">
    <property type="entry name" value="Ribonuclease H-like superfamily/Ribonuclease H"/>
    <property type="match status" value="1"/>
</dbReference>
<dbReference type="Pfam" id="PF14223">
    <property type="entry name" value="Retrotran_gag_2"/>
    <property type="match status" value="1"/>
</dbReference>
<feature type="region of interest" description="Disordered" evidence="2">
    <location>
        <begin position="780"/>
        <end position="956"/>
    </location>
</feature>
<dbReference type="Pfam" id="PF10539">
    <property type="entry name" value="Dev_Cell_Death"/>
    <property type="match status" value="1"/>
</dbReference>
<evidence type="ECO:0000259" key="3">
    <source>
        <dbReference type="PROSITE" id="PS50158"/>
    </source>
</evidence>
<dbReference type="PROSITE" id="PS50994">
    <property type="entry name" value="INTEGRASE"/>
    <property type="match status" value="1"/>
</dbReference>
<dbReference type="InterPro" id="IPR057670">
    <property type="entry name" value="SH3_retrovirus"/>
</dbReference>
<evidence type="ECO:0000256" key="1">
    <source>
        <dbReference type="PROSITE-ProRule" id="PRU00047"/>
    </source>
</evidence>
<evidence type="ECO:0000259" key="4">
    <source>
        <dbReference type="PROSITE" id="PS50994"/>
    </source>
</evidence>
<dbReference type="Pfam" id="PF25597">
    <property type="entry name" value="SH3_retrovirus"/>
    <property type="match status" value="1"/>
</dbReference>
<comment type="caution">
    <text evidence="6">The sequence shown here is derived from an EMBL/GenBank/DDBJ whole genome shotgun (WGS) entry which is preliminary data.</text>
</comment>
<keyword evidence="1" id="KW-0862">Zinc</keyword>
<evidence type="ECO:0000259" key="5">
    <source>
        <dbReference type="PROSITE" id="PS51222"/>
    </source>
</evidence>
<feature type="compositionally biased region" description="Basic residues" evidence="2">
    <location>
        <begin position="830"/>
        <end position="842"/>
    </location>
</feature>
<dbReference type="EMBL" id="QZWG01000006">
    <property type="protein sequence ID" value="RZC09906.1"/>
    <property type="molecule type" value="Genomic_DNA"/>
</dbReference>
<dbReference type="InterPro" id="IPR036397">
    <property type="entry name" value="RNaseH_sf"/>
</dbReference>
<dbReference type="Pfam" id="PF13976">
    <property type="entry name" value="gag_pre-integrs"/>
    <property type="match status" value="1"/>
</dbReference>
<feature type="domain" description="CCHC-type" evidence="3">
    <location>
        <begin position="268"/>
        <end position="283"/>
    </location>
</feature>
<feature type="compositionally biased region" description="Polar residues" evidence="2">
    <location>
        <begin position="816"/>
        <end position="827"/>
    </location>
</feature>
<dbReference type="GO" id="GO:0008270">
    <property type="term" value="F:zinc ion binding"/>
    <property type="evidence" value="ECO:0007669"/>
    <property type="project" value="UniProtKB-KW"/>
</dbReference>
<dbReference type="Pfam" id="PF00665">
    <property type="entry name" value="rve"/>
    <property type="match status" value="1"/>
</dbReference>
<accession>A0A445KGB1</accession>
<keyword evidence="1" id="KW-0863">Zinc-finger</keyword>
<dbReference type="InterPro" id="IPR001584">
    <property type="entry name" value="Integrase_cat-core"/>
</dbReference>
<feature type="domain" description="DCD" evidence="5">
    <location>
        <begin position="957"/>
        <end position="1084"/>
    </location>
</feature>
<dbReference type="GO" id="GO:0003676">
    <property type="term" value="F:nucleic acid binding"/>
    <property type="evidence" value="ECO:0007669"/>
    <property type="project" value="InterPro"/>
</dbReference>
<dbReference type="PANTHER" id="PTHR46444:SF3">
    <property type="entry name" value="DCD (DEVELOPMENT AND CELL DEATH) DOMAIN PROTEIN"/>
    <property type="match status" value="1"/>
</dbReference>
<reference evidence="6 7" key="1">
    <citation type="submission" date="2018-09" db="EMBL/GenBank/DDBJ databases">
        <title>A high-quality reference genome of wild soybean provides a powerful tool to mine soybean genomes.</title>
        <authorList>
            <person name="Xie M."/>
            <person name="Chung C.Y.L."/>
            <person name="Li M.-W."/>
            <person name="Wong F.-L."/>
            <person name="Chan T.-F."/>
            <person name="Lam H.-M."/>
        </authorList>
    </citation>
    <scope>NUCLEOTIDE SEQUENCE [LARGE SCALE GENOMIC DNA]</scope>
    <source>
        <strain evidence="7">cv. W05</strain>
        <tissue evidence="6">Hypocotyl of etiolated seedlings</tissue>
    </source>
</reference>
<dbReference type="InterPro" id="IPR012337">
    <property type="entry name" value="RNaseH-like_sf"/>
</dbReference>
<evidence type="ECO:0000313" key="7">
    <source>
        <dbReference type="Proteomes" id="UP000289340"/>
    </source>
</evidence>
<dbReference type="InterPro" id="IPR013989">
    <property type="entry name" value="Dev_and_cell_death_domain"/>
</dbReference>
<dbReference type="PANTHER" id="PTHR46444">
    <property type="entry name" value="DCD (DEVELOPMENT AND CELL DEATH) DOMAIN PROTEIN-RELATED"/>
    <property type="match status" value="1"/>
</dbReference>
<keyword evidence="1" id="KW-0479">Metal-binding</keyword>
<dbReference type="InterPro" id="IPR001878">
    <property type="entry name" value="Znf_CCHC"/>
</dbReference>
<proteinExistence type="predicted"/>
<gene>
    <name evidence="6" type="ORF">D0Y65_016300</name>
</gene>
<dbReference type="Gene3D" id="4.10.60.10">
    <property type="entry name" value="Zinc finger, CCHC-type"/>
    <property type="match status" value="1"/>
</dbReference>
<dbReference type="Proteomes" id="UP000289340">
    <property type="component" value="Chromosome 6"/>
</dbReference>
<protein>
    <submittedName>
        <fullName evidence="6">B2 protein isoform D</fullName>
    </submittedName>
</protein>
<feature type="domain" description="Integrase catalytic" evidence="4">
    <location>
        <begin position="476"/>
        <end position="650"/>
    </location>
</feature>
<sequence>MNAKRYILYWDFNEGKVPVPNSLNSHVSSVPIFNGLNFSDWNEQVQFHLGVLDLDLAILEEKPATITNASSNEQKAHYKAWERSNRLSLMFMRMTVADSIKTTLPKTDSAKEFMGLVGERSQTADKSLAGTLMSTLTTMKFDGSRTMHEHVIEMTNIAARLKTLGMAVNENFLVQFILNSLPSEYGPFQMSYNTMKDKWNVHELHSMLVQEETRLKNQGSHSIHYVSHRGNQGAGKKFVKKHDKGKGPLKIKDGPVQIQKKASKNNNCHFCGKSGHFQKDCPKRKSWFEKKGELNALGFLTIQTISPNKKFVFMGNRVKAPVEAVGTYRLKLDTGHHLDLLETLYVPSLSRNLVSLSKLDITGYSFNFGNGCFSLFKYNHLIGTGVLCDGLYKLKLDGLYVETVLTLHHNVGTKRSLVNERSAFLWHKRLGHISRERIERLIKNEILPDLDFTDLNICVDCIKGKQTKHTKKGATRSTQLLEIVHTDICGPFDVSSFGRERYFITFIDDYSRYGYVYLLHEKSQAVNALEIYLNEVERQLDRKVKIIRSDRDGEYYRRYDETGQHSGPFAKLLQKRGICAQYTMPGTLQQNGVSERRNRTLMDMVRSMLINSTLPVSLWMYALKTAMYLLNRVPSKAIPKTPFELWTNRTPSMRHLHVWGCQAEIRIYNPQERKLDSRTISGYFIGYPEKSKGYMFYCPNHSMRIVETGNARFIENGEISGSTVPREVKIKEVRVQVPLAFASSSKNPSFAPRFFTLNRSTRSISTELTQISKYLYNMRRDRKKGSKNPPGESSNPQSSEKDDHNKDTNLAEGSSKPEQSNKNTPQSLKAKSKIAKKSKGGKFKTIMNKGSQQIGGGRRLRKNNKVVGNSDELPKEKSEKDGRNKEKESQNRSTDDKSPIDNSHQAEKNKIIKVDKSEQKQKSKEKHTESDKGAGSRINRTKHSRVENTNSSEKRREKPSGFIFMCSAKTKPDCFRYRVMGVSATKKDIVLSIKPGTKLFLYDFDLRLLYGIYRASSSGGMKLEPRAFGGNFPAQVRFNVASDCFPLPESIFKKAIKENYNEKNKFKTELTARQVKKLTELFRPVDVRSGLQPVRSPPKAIIPDRVAPDGVRGSWSYLHRERDPQIERQEEIPRDLFLTEKSYRAYGLQGDKRNAIPAPQVNPTLDPYERDYERDHLHHVDPLYRTNVPSYRESLHADPHHFNESEHQTYLRGGISAHEDDPYHPYPYGASPRDPYLPPMSRQEISSSTYLAGGRSLTASDNLQRREAVQDRLYSTYSAADALSEYNRMQHYQESLKATAVPVSSRYSFAGPSYSLR</sequence>
<keyword evidence="7" id="KW-1185">Reference proteome</keyword>
<dbReference type="PROSITE" id="PS50158">
    <property type="entry name" value="ZF_CCHC"/>
    <property type="match status" value="1"/>
</dbReference>
<name>A0A445KGB1_GLYSO</name>
<dbReference type="SMART" id="SM00767">
    <property type="entry name" value="DCD"/>
    <property type="match status" value="1"/>
</dbReference>
<dbReference type="SMART" id="SM00343">
    <property type="entry name" value="ZnF_C2HC"/>
    <property type="match status" value="1"/>
</dbReference>
<evidence type="ECO:0000256" key="2">
    <source>
        <dbReference type="SAM" id="MobiDB-lite"/>
    </source>
</evidence>
<feature type="compositionally biased region" description="Basic and acidic residues" evidence="2">
    <location>
        <begin position="872"/>
        <end position="934"/>
    </location>
</feature>
<organism evidence="6 7">
    <name type="scientific">Glycine soja</name>
    <name type="common">Wild soybean</name>
    <dbReference type="NCBI Taxonomy" id="3848"/>
    <lineage>
        <taxon>Eukaryota</taxon>
        <taxon>Viridiplantae</taxon>
        <taxon>Streptophyta</taxon>
        <taxon>Embryophyta</taxon>
        <taxon>Tracheophyta</taxon>
        <taxon>Spermatophyta</taxon>
        <taxon>Magnoliopsida</taxon>
        <taxon>eudicotyledons</taxon>
        <taxon>Gunneridae</taxon>
        <taxon>Pentapetalae</taxon>
        <taxon>rosids</taxon>
        <taxon>fabids</taxon>
        <taxon>Fabales</taxon>
        <taxon>Fabaceae</taxon>
        <taxon>Papilionoideae</taxon>
        <taxon>50 kb inversion clade</taxon>
        <taxon>NPAAA clade</taxon>
        <taxon>indigoferoid/millettioid clade</taxon>
        <taxon>Phaseoleae</taxon>
        <taxon>Glycine</taxon>
        <taxon>Glycine subgen. Soja</taxon>
    </lineage>
</organism>
<dbReference type="InterPro" id="IPR025724">
    <property type="entry name" value="GAG-pre-integrase_dom"/>
</dbReference>
<dbReference type="GO" id="GO:0015074">
    <property type="term" value="P:DNA integration"/>
    <property type="evidence" value="ECO:0007669"/>
    <property type="project" value="InterPro"/>
</dbReference>
<dbReference type="InterPro" id="IPR036875">
    <property type="entry name" value="Znf_CCHC_sf"/>
</dbReference>
<dbReference type="SUPFAM" id="SSF53098">
    <property type="entry name" value="Ribonuclease H-like"/>
    <property type="match status" value="1"/>
</dbReference>